<comment type="cofactor">
    <cofactor evidence="2">
        <name>Fe cation</name>
        <dbReference type="ChEBI" id="CHEBI:24875"/>
    </cofactor>
    <text evidence="2">Binds 1 Fe cation per subunit.</text>
</comment>
<dbReference type="PIRSF" id="PIRSF006232">
    <property type="entry name" value="Pirin"/>
    <property type="match status" value="1"/>
</dbReference>
<dbReference type="Pfam" id="PF02678">
    <property type="entry name" value="Pirin"/>
    <property type="match status" value="1"/>
</dbReference>
<keyword evidence="2" id="KW-0408">Iron</keyword>
<sequence>MEESVALVPATRLMEGAGVVVHRTIGTPALRNLDPFLMLDHFNSTRPGDYIAGFPDHPHRGFSTLTYLIEGHMLHRDSLGHEGDLVTGGAQWMKAARGVIHSEMPQQTEGRMSGFQLWVNLPAREKLSDPDYREILPGQMALVALPEGEARLIAGSWPTPGQEAHGPALDPHTGLVCADIRLNPGSVLEIPQRLLDGRSAFAFLVSGGAGISGADLAPETLAVLATGNSTALSRRLVAGTEGARIFFASATPLREPVAAYGPFVMNTKAEIEQAIDDYRSGRLTR</sequence>
<dbReference type="InterPro" id="IPR003829">
    <property type="entry name" value="Pirin_N_dom"/>
</dbReference>
<evidence type="ECO:0000313" key="7">
    <source>
        <dbReference type="Proteomes" id="UP000009374"/>
    </source>
</evidence>
<keyword evidence="2" id="KW-0479">Metal-binding</keyword>
<feature type="domain" description="Pirin N-terminal" evidence="4">
    <location>
        <begin position="21"/>
        <end position="119"/>
    </location>
</feature>
<dbReference type="PANTHER" id="PTHR13903:SF8">
    <property type="entry name" value="PIRIN"/>
    <property type="match status" value="1"/>
</dbReference>
<feature type="binding site" evidence="2">
    <location>
        <position position="103"/>
    </location>
    <ligand>
        <name>Fe cation</name>
        <dbReference type="ChEBI" id="CHEBI:24875"/>
    </ligand>
</feature>
<feature type="binding site" evidence="2">
    <location>
        <position position="59"/>
    </location>
    <ligand>
        <name>Fe cation</name>
        <dbReference type="ChEBI" id="CHEBI:24875"/>
    </ligand>
</feature>
<evidence type="ECO:0000256" key="2">
    <source>
        <dbReference type="PIRSR" id="PIRSR006232-1"/>
    </source>
</evidence>
<proteinExistence type="inferred from homology"/>
<dbReference type="InterPro" id="IPR008778">
    <property type="entry name" value="Pirin_C_dom"/>
</dbReference>
<evidence type="ECO:0000313" key="6">
    <source>
        <dbReference type="EMBL" id="EES53157.1"/>
    </source>
</evidence>
<accession>C6HW52</accession>
<evidence type="ECO:0000256" key="3">
    <source>
        <dbReference type="RuleBase" id="RU003457"/>
    </source>
</evidence>
<dbReference type="CDD" id="cd02909">
    <property type="entry name" value="cupin_pirin_N"/>
    <property type="match status" value="1"/>
</dbReference>
<dbReference type="AlphaFoldDB" id="C6HW52"/>
<gene>
    <name evidence="6" type="ORF">UBAL3_80290032</name>
</gene>
<organism evidence="6 7">
    <name type="scientific">Leptospirillum ferrodiazotrophum</name>
    <dbReference type="NCBI Taxonomy" id="412449"/>
    <lineage>
        <taxon>Bacteria</taxon>
        <taxon>Pseudomonadati</taxon>
        <taxon>Nitrospirota</taxon>
        <taxon>Nitrospiria</taxon>
        <taxon>Nitrospirales</taxon>
        <taxon>Nitrospiraceae</taxon>
        <taxon>Leptospirillum</taxon>
    </lineage>
</organism>
<dbReference type="Gene3D" id="2.60.120.10">
    <property type="entry name" value="Jelly Rolls"/>
    <property type="match status" value="2"/>
</dbReference>
<dbReference type="PANTHER" id="PTHR13903">
    <property type="entry name" value="PIRIN-RELATED"/>
    <property type="match status" value="1"/>
</dbReference>
<feature type="binding site" evidence="2">
    <location>
        <position position="101"/>
    </location>
    <ligand>
        <name>Fe cation</name>
        <dbReference type="ChEBI" id="CHEBI:24875"/>
    </ligand>
</feature>
<evidence type="ECO:0000259" key="5">
    <source>
        <dbReference type="Pfam" id="PF05726"/>
    </source>
</evidence>
<protein>
    <submittedName>
        <fullName evidence="6">Putative pirin domain protein</fullName>
    </submittedName>
</protein>
<dbReference type="Pfam" id="PF05726">
    <property type="entry name" value="Pirin_C"/>
    <property type="match status" value="1"/>
</dbReference>
<evidence type="ECO:0000259" key="4">
    <source>
        <dbReference type="Pfam" id="PF02678"/>
    </source>
</evidence>
<evidence type="ECO:0000256" key="1">
    <source>
        <dbReference type="ARBA" id="ARBA00008416"/>
    </source>
</evidence>
<dbReference type="InterPro" id="IPR012093">
    <property type="entry name" value="Pirin"/>
</dbReference>
<dbReference type="InterPro" id="IPR014710">
    <property type="entry name" value="RmlC-like_jellyroll"/>
</dbReference>
<feature type="binding site" evidence="2">
    <location>
        <position position="57"/>
    </location>
    <ligand>
        <name>Fe cation</name>
        <dbReference type="ChEBI" id="CHEBI:24875"/>
    </ligand>
</feature>
<dbReference type="EMBL" id="GG693868">
    <property type="protein sequence ID" value="EES53157.1"/>
    <property type="molecule type" value="Genomic_DNA"/>
</dbReference>
<dbReference type="SUPFAM" id="SSF51182">
    <property type="entry name" value="RmlC-like cupins"/>
    <property type="match status" value="1"/>
</dbReference>
<feature type="domain" description="Pirin C-terminal" evidence="5">
    <location>
        <begin position="178"/>
        <end position="283"/>
    </location>
</feature>
<keyword evidence="7" id="KW-1185">Reference proteome</keyword>
<reference evidence="6 7" key="1">
    <citation type="journal article" date="2009" name="Appl. Environ. Microbiol.">
        <title>Community genomic and proteomic analyses of chemoautotrophic iron-oxidizing "Leptospirillum rubarum" (Group II) and "Leptospirillum ferrodiazotrophum" (Group III) bacteria in acid mine drainage biofilms.</title>
        <authorList>
            <person name="Goltsman D.S."/>
            <person name="Denef V.J."/>
            <person name="Singer S.W."/>
            <person name="VerBerkmoes N.C."/>
            <person name="Lefsrud M."/>
            <person name="Mueller R.S."/>
            <person name="Dick G.J."/>
            <person name="Sun C.L."/>
            <person name="Wheeler K.E."/>
            <person name="Zemla A."/>
            <person name="Baker B.J."/>
            <person name="Hauser L."/>
            <person name="Land M."/>
            <person name="Shah M.B."/>
            <person name="Thelen M.P."/>
            <person name="Hettich R.L."/>
            <person name="Banfield J.F."/>
        </authorList>
    </citation>
    <scope>NUCLEOTIDE SEQUENCE [LARGE SCALE GENOMIC DNA]</scope>
</reference>
<dbReference type="Proteomes" id="UP000009374">
    <property type="component" value="Unassembled WGS sequence"/>
</dbReference>
<dbReference type="InterPro" id="IPR011051">
    <property type="entry name" value="RmlC_Cupin_sf"/>
</dbReference>
<comment type="similarity">
    <text evidence="1 3">Belongs to the pirin family.</text>
</comment>
<name>C6HW52_9BACT</name>
<dbReference type="GO" id="GO:0046872">
    <property type="term" value="F:metal ion binding"/>
    <property type="evidence" value="ECO:0007669"/>
    <property type="project" value="UniProtKB-KW"/>
</dbReference>